<evidence type="ECO:0000256" key="6">
    <source>
        <dbReference type="SAM" id="Phobius"/>
    </source>
</evidence>
<feature type="transmembrane region" description="Helical" evidence="6">
    <location>
        <begin position="12"/>
        <end position="34"/>
    </location>
</feature>
<organism evidence="7">
    <name type="scientific">Hirondellea gigas</name>
    <dbReference type="NCBI Taxonomy" id="1518452"/>
    <lineage>
        <taxon>Eukaryota</taxon>
        <taxon>Metazoa</taxon>
        <taxon>Ecdysozoa</taxon>
        <taxon>Arthropoda</taxon>
        <taxon>Crustacea</taxon>
        <taxon>Multicrustacea</taxon>
        <taxon>Malacostraca</taxon>
        <taxon>Eumalacostraca</taxon>
        <taxon>Peracarida</taxon>
        <taxon>Amphipoda</taxon>
        <taxon>Amphilochidea</taxon>
        <taxon>Lysianassida</taxon>
        <taxon>Lysianassidira</taxon>
        <taxon>Lysianassoidea</taxon>
        <taxon>Lysianassidae</taxon>
        <taxon>Hirondellea</taxon>
    </lineage>
</organism>
<feature type="transmembrane region" description="Helical" evidence="6">
    <location>
        <begin position="54"/>
        <end position="74"/>
    </location>
</feature>
<evidence type="ECO:0000256" key="1">
    <source>
        <dbReference type="ARBA" id="ARBA00004141"/>
    </source>
</evidence>
<comment type="subcellular location">
    <subcellularLocation>
        <location evidence="1">Membrane</location>
        <topology evidence="1">Multi-pass membrane protein</topology>
    </subcellularLocation>
</comment>
<sequence length="471" mass="51668">MFLRKAMRYYRLWIYTCNALLFAAVVVIVAVAAYTASHPYFPLVPGPPAYDLTYLYAYLALFLQAGVLQALGCFGAIRLSQKLLHIYWLLLLALLLGDIVVGLVWFIRFPKLSVQINTSMNTTLHEYGLKESSTAAWDSLQVAERCCGISSPDDYSSTRWGIQAAVVPASCCVPRGAIVMQADQAARHVPHQRVLHRSERPVRYKNYTCDRQDHRPQKQGCQEALRKWMHSVAEALMILGFCVITFIKLCFVGILKFEIQEMIEKIKVLQGGSSNTPNADMAAALGLVIPGHPGETNILDEGPTYDGGENGGGGERGNDGGGGGGDAGGVAGAFTRNLHTELPGNGNSSIGIREEPSFNYQRQQQNQRRRSSVAAVAEFMESSMSPLSVMRNNHHQHNTTTTSAATDTGGDSDTNSHSALITETPVHRPKPQHQDSVDKTRHNGNNNDLTAPTTATELPLHQLFHVRQTQI</sequence>
<dbReference type="Pfam" id="PF00335">
    <property type="entry name" value="Tetraspanin"/>
    <property type="match status" value="1"/>
</dbReference>
<evidence type="ECO:0000256" key="2">
    <source>
        <dbReference type="ARBA" id="ARBA00022692"/>
    </source>
</evidence>
<feature type="transmembrane region" description="Helical" evidence="6">
    <location>
        <begin position="86"/>
        <end position="107"/>
    </location>
</feature>
<evidence type="ECO:0000256" key="5">
    <source>
        <dbReference type="SAM" id="MobiDB-lite"/>
    </source>
</evidence>
<feature type="region of interest" description="Disordered" evidence="5">
    <location>
        <begin position="300"/>
        <end position="332"/>
    </location>
</feature>
<feature type="compositionally biased region" description="Gly residues" evidence="5">
    <location>
        <begin position="308"/>
        <end position="331"/>
    </location>
</feature>
<dbReference type="CDD" id="cd03127">
    <property type="entry name" value="tetraspanin_LEL"/>
    <property type="match status" value="1"/>
</dbReference>
<feature type="compositionally biased region" description="Basic and acidic residues" evidence="5">
    <location>
        <begin position="432"/>
        <end position="441"/>
    </location>
</feature>
<dbReference type="PANTHER" id="PTHR19282:SF554">
    <property type="entry name" value="ANTIGEN, PUTATIVE-RELATED"/>
    <property type="match status" value="1"/>
</dbReference>
<keyword evidence="2 6" id="KW-0812">Transmembrane</keyword>
<protein>
    <submittedName>
        <fullName evidence="7">CD82 antigen-like</fullName>
    </submittedName>
</protein>
<evidence type="ECO:0000313" key="7">
    <source>
        <dbReference type="EMBL" id="LAC23140.1"/>
    </source>
</evidence>
<dbReference type="Gene3D" id="1.10.1450.10">
    <property type="entry name" value="Tetraspanin"/>
    <property type="match status" value="1"/>
</dbReference>
<dbReference type="InterPro" id="IPR008952">
    <property type="entry name" value="Tetraspanin_EC2_sf"/>
</dbReference>
<evidence type="ECO:0000256" key="3">
    <source>
        <dbReference type="ARBA" id="ARBA00022989"/>
    </source>
</evidence>
<dbReference type="GO" id="GO:0005886">
    <property type="term" value="C:plasma membrane"/>
    <property type="evidence" value="ECO:0007669"/>
    <property type="project" value="TreeGrafter"/>
</dbReference>
<feature type="region of interest" description="Disordered" evidence="5">
    <location>
        <begin position="394"/>
        <end position="455"/>
    </location>
</feature>
<keyword evidence="3 6" id="KW-1133">Transmembrane helix</keyword>
<keyword evidence="4 6" id="KW-0472">Membrane</keyword>
<proteinExistence type="evidence at transcript level"/>
<dbReference type="SUPFAM" id="SSF48652">
    <property type="entry name" value="Tetraspanin"/>
    <property type="match status" value="1"/>
</dbReference>
<dbReference type="PANTHER" id="PTHR19282">
    <property type="entry name" value="TETRASPANIN"/>
    <property type="match status" value="1"/>
</dbReference>
<reference evidence="7" key="1">
    <citation type="submission" date="2017-11" db="EMBL/GenBank/DDBJ databases">
        <title>The sensing device of the deep-sea amphipod.</title>
        <authorList>
            <person name="Kobayashi H."/>
            <person name="Nagahama T."/>
            <person name="Arai W."/>
            <person name="Sasagawa Y."/>
            <person name="Umeda M."/>
            <person name="Hayashi T."/>
            <person name="Nikaido I."/>
            <person name="Watanabe H."/>
            <person name="Oguri K."/>
            <person name="Kitazato H."/>
            <person name="Fujioka K."/>
            <person name="Kido Y."/>
            <person name="Takami H."/>
        </authorList>
    </citation>
    <scope>NUCLEOTIDE SEQUENCE</scope>
    <source>
        <tissue evidence="7">Whole body</tissue>
    </source>
</reference>
<dbReference type="InterPro" id="IPR018499">
    <property type="entry name" value="Tetraspanin/Peripherin"/>
</dbReference>
<feature type="compositionally biased region" description="Low complexity" evidence="5">
    <location>
        <begin position="398"/>
        <end position="418"/>
    </location>
</feature>
<name>A0A6A7FXP9_9CRUS</name>
<accession>A0A6A7FXP9</accession>
<dbReference type="EMBL" id="IACT01003922">
    <property type="protein sequence ID" value="LAC23140.1"/>
    <property type="molecule type" value="mRNA"/>
</dbReference>
<dbReference type="AlphaFoldDB" id="A0A6A7FXP9"/>
<feature type="transmembrane region" description="Helical" evidence="6">
    <location>
        <begin position="235"/>
        <end position="257"/>
    </location>
</feature>
<evidence type="ECO:0000256" key="4">
    <source>
        <dbReference type="ARBA" id="ARBA00023136"/>
    </source>
</evidence>